<dbReference type="EC" id="4.1.1.3" evidence="9"/>
<dbReference type="PIRSF" id="PIRSF015658">
    <property type="entry name" value="MmdB_OadB"/>
    <property type="match status" value="1"/>
</dbReference>
<keyword evidence="7" id="KW-0915">Sodium</keyword>
<evidence type="ECO:0000256" key="6">
    <source>
        <dbReference type="ARBA" id="ARBA00023136"/>
    </source>
</evidence>
<dbReference type="KEGG" id="dsa:Desal_0780"/>
<comment type="subcellular location">
    <subcellularLocation>
        <location evidence="1">Cell membrane</location>
        <topology evidence="1">Multi-pass membrane protein</topology>
    </subcellularLocation>
</comment>
<dbReference type="GO" id="GO:0006814">
    <property type="term" value="P:sodium ion transport"/>
    <property type="evidence" value="ECO:0007669"/>
    <property type="project" value="UniProtKB-UniRule"/>
</dbReference>
<reference evidence="9 10" key="1">
    <citation type="submission" date="2009-06" db="EMBL/GenBank/DDBJ databases">
        <title>Complete sequence of Desulfovibrio salexigens DSM 2638.</title>
        <authorList>
            <consortium name="US DOE Joint Genome Institute"/>
            <person name="Lucas S."/>
            <person name="Copeland A."/>
            <person name="Lapidus A."/>
            <person name="Glavina del Rio T."/>
            <person name="Tice H."/>
            <person name="Bruce D."/>
            <person name="Goodwin L."/>
            <person name="Pitluck S."/>
            <person name="Munk A.C."/>
            <person name="Brettin T."/>
            <person name="Detter J.C."/>
            <person name="Han C."/>
            <person name="Tapia R."/>
            <person name="Larimer F."/>
            <person name="Land M."/>
            <person name="Hauser L."/>
            <person name="Kyrpides N."/>
            <person name="Anderson I."/>
            <person name="Wall J.D."/>
            <person name="Arkin A.P."/>
            <person name="Dehal P."/>
            <person name="Chivian D."/>
            <person name="Giles B."/>
            <person name="Hazen T.C."/>
        </authorList>
    </citation>
    <scope>NUCLEOTIDE SEQUENCE [LARGE SCALE GENOMIC DNA]</scope>
    <source>
        <strain evidence="10">ATCC 14822 / DSM 2638 / NCIMB 8403 / VKM B-1763</strain>
    </source>
</reference>
<keyword evidence="9" id="KW-0456">Lyase</keyword>
<dbReference type="PANTHER" id="PTHR35806">
    <property type="entry name" value="OXALOACETATE DECARBOXYLASE BETA CHAIN 2"/>
    <property type="match status" value="1"/>
</dbReference>
<evidence type="ECO:0000256" key="5">
    <source>
        <dbReference type="ARBA" id="ARBA00022989"/>
    </source>
</evidence>
<keyword evidence="2 7" id="KW-1003">Cell membrane</keyword>
<keyword evidence="4" id="KW-1278">Translocase</keyword>
<dbReference type="AlphaFoldDB" id="C6BZ22"/>
<evidence type="ECO:0000256" key="7">
    <source>
        <dbReference type="PIRNR" id="PIRNR015658"/>
    </source>
</evidence>
<sequence length="375" mass="39071">MDILLHFLSTTGFAEMTPGNFIMIVIGAIFIALAIIKDYEPLLLLPIGFGAIVGNIPSIAGMPLSVYDEGSVLYYIYFGVSAGIFPPLIFLGIGAMTDFSCMLSNPRLVLLGAAAQMGIFATLIGAMYMGFTPSEAGAIGIIGGADGPTAIFLSSKLAPHLLGAIAIAAYSYMALVPVIQPPIMKLMTSKKERLIRMSAPREVSTREKILFPVGGFIITALIAPGSLALVGMLFFGNLLKESGVTERLAETARTALIDSVTILLGFSVGASTQAQTFLTPDSLLIFGLGAASFCVATASGLAFAKLMNVFCKDKINPLIGAAGVSAVPDSARVVQMVARDEDPHNFLLMHAMAPNVAGVLGSAVGAGVLWSVLAM</sequence>
<feature type="transmembrane region" description="Helical" evidence="8">
    <location>
        <begin position="352"/>
        <end position="373"/>
    </location>
</feature>
<feature type="transmembrane region" description="Helical" evidence="8">
    <location>
        <begin position="283"/>
        <end position="304"/>
    </location>
</feature>
<evidence type="ECO:0000313" key="9">
    <source>
        <dbReference type="EMBL" id="ACS78846.1"/>
    </source>
</evidence>
<organism evidence="9 10">
    <name type="scientific">Maridesulfovibrio salexigens (strain ATCC 14822 / DSM 2638 / NCIMB 8403 / VKM B-1763)</name>
    <name type="common">Desulfovibrio salexigens</name>
    <dbReference type="NCBI Taxonomy" id="526222"/>
    <lineage>
        <taxon>Bacteria</taxon>
        <taxon>Pseudomonadati</taxon>
        <taxon>Thermodesulfobacteriota</taxon>
        <taxon>Desulfovibrionia</taxon>
        <taxon>Desulfovibrionales</taxon>
        <taxon>Desulfovibrionaceae</taxon>
        <taxon>Maridesulfovibrio</taxon>
    </lineage>
</organism>
<dbReference type="RefSeq" id="WP_015850665.1">
    <property type="nucleotide sequence ID" value="NC_012881.1"/>
</dbReference>
<protein>
    <submittedName>
        <fullName evidence="9">Sodium ion-translocating decarboxylase, beta subunit</fullName>
        <ecNumber evidence="9">4.1.1.3</ecNumber>
    </submittedName>
</protein>
<dbReference type="PANTHER" id="PTHR35806:SF1">
    <property type="entry name" value="OXALOACETATE DECARBOXYLASE BETA CHAIN 2"/>
    <property type="match status" value="1"/>
</dbReference>
<dbReference type="GO" id="GO:0016829">
    <property type="term" value="F:lyase activity"/>
    <property type="evidence" value="ECO:0007669"/>
    <property type="project" value="UniProtKB-KW"/>
</dbReference>
<feature type="transmembrane region" description="Helical" evidence="8">
    <location>
        <begin position="255"/>
        <end position="271"/>
    </location>
</feature>
<dbReference type="Proteomes" id="UP000002601">
    <property type="component" value="Chromosome"/>
</dbReference>
<keyword evidence="5 8" id="KW-1133">Transmembrane helix</keyword>
<keyword evidence="6 7" id="KW-0472">Membrane</keyword>
<feature type="transmembrane region" description="Helical" evidence="8">
    <location>
        <begin position="43"/>
        <end position="66"/>
    </location>
</feature>
<feature type="transmembrane region" description="Helical" evidence="8">
    <location>
        <begin position="209"/>
        <end position="235"/>
    </location>
</feature>
<keyword evidence="3 8" id="KW-0812">Transmembrane</keyword>
<gene>
    <name evidence="9" type="ordered locus">Desal_0780</name>
</gene>
<dbReference type="InterPro" id="IPR005661">
    <property type="entry name" value="OadB_MmdB"/>
</dbReference>
<dbReference type="Pfam" id="PF03977">
    <property type="entry name" value="OAD_beta"/>
    <property type="match status" value="1"/>
</dbReference>
<dbReference type="OrthoDB" id="9783838at2"/>
<dbReference type="eggNOG" id="COG1883">
    <property type="taxonomic scope" value="Bacteria"/>
</dbReference>
<dbReference type="NCBIfam" id="TIGR01109">
    <property type="entry name" value="Na_pump_decarbB"/>
    <property type="match status" value="1"/>
</dbReference>
<dbReference type="HOGENOM" id="CLU_036168_0_0_7"/>
<feature type="transmembrane region" description="Helical" evidence="8">
    <location>
        <begin position="161"/>
        <end position="188"/>
    </location>
</feature>
<accession>C6BZ22</accession>
<keyword evidence="7" id="KW-0406">Ion transport</keyword>
<feature type="transmembrane region" description="Helical" evidence="8">
    <location>
        <begin position="108"/>
        <end position="131"/>
    </location>
</feature>
<evidence type="ECO:0000313" key="10">
    <source>
        <dbReference type="Proteomes" id="UP000002601"/>
    </source>
</evidence>
<feature type="transmembrane region" description="Helical" evidence="8">
    <location>
        <begin position="72"/>
        <end position="96"/>
    </location>
</feature>
<keyword evidence="10" id="KW-1185">Reference proteome</keyword>
<keyword evidence="7" id="KW-0739">Sodium transport</keyword>
<dbReference type="EMBL" id="CP001649">
    <property type="protein sequence ID" value="ACS78846.1"/>
    <property type="molecule type" value="Genomic_DNA"/>
</dbReference>
<dbReference type="STRING" id="526222.Desal_0780"/>
<evidence type="ECO:0000256" key="1">
    <source>
        <dbReference type="ARBA" id="ARBA00004651"/>
    </source>
</evidence>
<evidence type="ECO:0000256" key="3">
    <source>
        <dbReference type="ARBA" id="ARBA00022692"/>
    </source>
</evidence>
<proteinExistence type="predicted"/>
<evidence type="ECO:0000256" key="4">
    <source>
        <dbReference type="ARBA" id="ARBA00022967"/>
    </source>
</evidence>
<keyword evidence="7" id="KW-0813">Transport</keyword>
<name>C6BZ22_MARSD</name>
<dbReference type="GO" id="GO:0005886">
    <property type="term" value="C:plasma membrane"/>
    <property type="evidence" value="ECO:0007669"/>
    <property type="project" value="UniProtKB-SubCell"/>
</dbReference>
<evidence type="ECO:0000256" key="8">
    <source>
        <dbReference type="SAM" id="Phobius"/>
    </source>
</evidence>
<feature type="transmembrane region" description="Helical" evidence="8">
    <location>
        <begin position="20"/>
        <end position="36"/>
    </location>
</feature>
<evidence type="ECO:0000256" key="2">
    <source>
        <dbReference type="ARBA" id="ARBA00022475"/>
    </source>
</evidence>